<dbReference type="OrthoDB" id="8369854at2"/>
<protein>
    <recommendedName>
        <fullName evidence="3">HEPN domain-containing protein</fullName>
    </recommendedName>
</protein>
<name>A0A6N8DN00_RHOAC</name>
<sequence length="169" mass="19037">MLKDVRPPHILLASGNMMKLLNNLNHILAPAEITKLTDEINKNVIGLYELGIAHYKFARRVADQNWRQKISRLYYASYNAKRAISLKNSGEFSTDSSDHQNIMKLPDGFNNGSTYATFLKTLRDDRNIADYSHLATMSDLIMTPGDAASKTKAFLDDCKQFLISKAVPL</sequence>
<proteinExistence type="predicted"/>
<evidence type="ECO:0000313" key="1">
    <source>
        <dbReference type="EMBL" id="MTV31972.1"/>
    </source>
</evidence>
<dbReference type="Proteomes" id="UP000439113">
    <property type="component" value="Unassembled WGS sequence"/>
</dbReference>
<accession>A0A6N8DN00</accession>
<evidence type="ECO:0008006" key="3">
    <source>
        <dbReference type="Google" id="ProtNLM"/>
    </source>
</evidence>
<organism evidence="1 2">
    <name type="scientific">Rhodoblastus acidophilus</name>
    <name type="common">Rhodopseudomonas acidophila</name>
    <dbReference type="NCBI Taxonomy" id="1074"/>
    <lineage>
        <taxon>Bacteria</taxon>
        <taxon>Pseudomonadati</taxon>
        <taxon>Pseudomonadota</taxon>
        <taxon>Alphaproteobacteria</taxon>
        <taxon>Hyphomicrobiales</taxon>
        <taxon>Rhodoblastaceae</taxon>
        <taxon>Rhodoblastus</taxon>
    </lineage>
</organism>
<comment type="caution">
    <text evidence="1">The sequence shown here is derived from an EMBL/GenBank/DDBJ whole genome shotgun (WGS) entry which is preliminary data.</text>
</comment>
<dbReference type="EMBL" id="WNKS01000012">
    <property type="protein sequence ID" value="MTV31972.1"/>
    <property type="molecule type" value="Genomic_DNA"/>
</dbReference>
<dbReference type="Gene3D" id="1.20.120.330">
    <property type="entry name" value="Nucleotidyltransferases domain 2"/>
    <property type="match status" value="1"/>
</dbReference>
<reference evidence="1 2" key="1">
    <citation type="submission" date="2019-11" db="EMBL/GenBank/DDBJ databases">
        <title>Whole-genome sequence of a Rhodoblastus acidophilus DSM 142.</title>
        <authorList>
            <person name="Kyndt J.A."/>
            <person name="Meyer T.E."/>
        </authorList>
    </citation>
    <scope>NUCLEOTIDE SEQUENCE [LARGE SCALE GENOMIC DNA]</scope>
    <source>
        <strain evidence="1 2">DSM 142</strain>
    </source>
</reference>
<dbReference type="RefSeq" id="WP_155446664.1">
    <property type="nucleotide sequence ID" value="NZ_JAOQNR010000013.1"/>
</dbReference>
<gene>
    <name evidence="1" type="ORF">GJ654_13345</name>
</gene>
<dbReference type="AlphaFoldDB" id="A0A6N8DN00"/>
<evidence type="ECO:0000313" key="2">
    <source>
        <dbReference type="Proteomes" id="UP000439113"/>
    </source>
</evidence>